<sequence>MALCDPMPNSTLRDRDEPVRPLAWALVVVVFLSDILYAGLIFGWAPLLLLLHEEDQYGELCQGATSATRCSAQDSRLNMVYAIASVATNISSLPVGCMLDYFGPKCSIAVAAVFEISGLFLLGAADSKTFDVFLIAYTFLAIGGCITMMASYPASFLVLSRQTAILAAISCLFDSSSVVLLAMYTIHSSFGFTRHQIFFFYGCASIWMYALLLGLWQVNERYLPDQSEAETTAAATLAQTKDITFTSPLLQPIARRHSMRDSIEKYGTLSEDELIEGKPLSDVIQLHKAATVGQTLLSDFPLTKQIQTFEFGFLLAYSSVHVLRANLYIGTNNKLLEDYGDAATNHFYTKLFSFTLPLGFLFVPFIDYFVEKKGLATSLHIATGLGVVYNTLAMLPILPLQAVVFFTFTGFRAFLYAAISAFAAKIFGLANLGRVVGITFTCGSIVSLLQIPAVAYANEVGNHALVYGLSTALCVALVPLTECYRYRAAQRMKRQAIVWKALGEDETMMLSPEETNALGLDNTEQVRRGSNDDLDARKLVKKPKLGKTKAPNNWKAIWDGIVGMRADKSAAVDAQGCEVCECNAVVSKVQLLVSCLRRSTTRHWTLQCGVFTFLLRAC</sequence>
<protein>
    <recommendedName>
        <fullName evidence="11">Major facilitator superfamily (MFS) profile domain-containing protein</fullName>
    </recommendedName>
</protein>
<feature type="transmembrane region" description="Helical" evidence="8">
    <location>
        <begin position="108"/>
        <end position="125"/>
    </location>
</feature>
<evidence type="ECO:0000256" key="4">
    <source>
        <dbReference type="ARBA" id="ARBA00022692"/>
    </source>
</evidence>
<keyword evidence="7 8" id="KW-0472">Membrane</keyword>
<evidence type="ECO:0000313" key="9">
    <source>
        <dbReference type="EMBL" id="RHY26137.1"/>
    </source>
</evidence>
<dbReference type="SUPFAM" id="SSF103473">
    <property type="entry name" value="MFS general substrate transporter"/>
    <property type="match status" value="1"/>
</dbReference>
<dbReference type="AlphaFoldDB" id="A0A3R7CW96"/>
<keyword evidence="4 8" id="KW-0812">Transmembrane</keyword>
<dbReference type="InterPro" id="IPR052599">
    <property type="entry name" value="SLC43A_AATransporter"/>
</dbReference>
<accession>A0A3R7CW96</accession>
<dbReference type="InterPro" id="IPR036259">
    <property type="entry name" value="MFS_trans_sf"/>
</dbReference>
<feature type="transmembrane region" description="Helical" evidence="8">
    <location>
        <begin position="132"/>
        <end position="152"/>
    </location>
</feature>
<dbReference type="Gene3D" id="1.20.1250.20">
    <property type="entry name" value="MFS general substrate transporter like domains"/>
    <property type="match status" value="1"/>
</dbReference>
<dbReference type="EMBL" id="QUSY01001077">
    <property type="protein sequence ID" value="RHY26137.1"/>
    <property type="molecule type" value="Genomic_DNA"/>
</dbReference>
<dbReference type="VEuPathDB" id="FungiDB:H310_04066"/>
<feature type="transmembrane region" description="Helical" evidence="8">
    <location>
        <begin position="198"/>
        <end position="218"/>
    </location>
</feature>
<feature type="transmembrane region" description="Helical" evidence="8">
    <location>
        <begin position="464"/>
        <end position="484"/>
    </location>
</feature>
<evidence type="ECO:0000256" key="6">
    <source>
        <dbReference type="ARBA" id="ARBA00022989"/>
    </source>
</evidence>
<evidence type="ECO:0000313" key="10">
    <source>
        <dbReference type="Proteomes" id="UP000285060"/>
    </source>
</evidence>
<evidence type="ECO:0000256" key="2">
    <source>
        <dbReference type="ARBA" id="ARBA00006595"/>
    </source>
</evidence>
<evidence type="ECO:0000256" key="5">
    <source>
        <dbReference type="ARBA" id="ARBA00022970"/>
    </source>
</evidence>
<organism evidence="9 10">
    <name type="scientific">Aphanomyces invadans</name>
    <dbReference type="NCBI Taxonomy" id="157072"/>
    <lineage>
        <taxon>Eukaryota</taxon>
        <taxon>Sar</taxon>
        <taxon>Stramenopiles</taxon>
        <taxon>Oomycota</taxon>
        <taxon>Saprolegniomycetes</taxon>
        <taxon>Saprolegniales</taxon>
        <taxon>Verrucalvaceae</taxon>
        <taxon>Aphanomyces</taxon>
    </lineage>
</organism>
<dbReference type="GO" id="GO:0016020">
    <property type="term" value="C:membrane"/>
    <property type="evidence" value="ECO:0007669"/>
    <property type="project" value="UniProtKB-SubCell"/>
</dbReference>
<dbReference type="Proteomes" id="UP000285060">
    <property type="component" value="Unassembled WGS sequence"/>
</dbReference>
<comment type="subcellular location">
    <subcellularLocation>
        <location evidence="1">Membrane</location>
        <topology evidence="1">Multi-pass membrane protein</topology>
    </subcellularLocation>
</comment>
<proteinExistence type="inferred from homology"/>
<name>A0A3R7CW96_9STRA</name>
<dbReference type="GO" id="GO:0006865">
    <property type="term" value="P:amino acid transport"/>
    <property type="evidence" value="ECO:0007669"/>
    <property type="project" value="UniProtKB-KW"/>
</dbReference>
<evidence type="ECO:0000256" key="3">
    <source>
        <dbReference type="ARBA" id="ARBA00022448"/>
    </source>
</evidence>
<keyword evidence="3" id="KW-0813">Transport</keyword>
<evidence type="ECO:0008006" key="11">
    <source>
        <dbReference type="Google" id="ProtNLM"/>
    </source>
</evidence>
<feature type="transmembrane region" description="Helical" evidence="8">
    <location>
        <begin position="164"/>
        <end position="186"/>
    </location>
</feature>
<feature type="transmembrane region" description="Helical" evidence="8">
    <location>
        <begin position="403"/>
        <end position="423"/>
    </location>
</feature>
<feature type="transmembrane region" description="Helical" evidence="8">
    <location>
        <begin position="22"/>
        <end position="50"/>
    </location>
</feature>
<feature type="transmembrane region" description="Helical" evidence="8">
    <location>
        <begin position="79"/>
        <end position="102"/>
    </location>
</feature>
<keyword evidence="6 8" id="KW-1133">Transmembrane helix</keyword>
<dbReference type="PANTHER" id="PTHR20772:SF2">
    <property type="entry name" value="PROTEIN FMP42"/>
    <property type="match status" value="1"/>
</dbReference>
<feature type="transmembrane region" description="Helical" evidence="8">
    <location>
        <begin position="351"/>
        <end position="370"/>
    </location>
</feature>
<feature type="transmembrane region" description="Helical" evidence="8">
    <location>
        <begin position="435"/>
        <end position="458"/>
    </location>
</feature>
<evidence type="ECO:0000256" key="1">
    <source>
        <dbReference type="ARBA" id="ARBA00004141"/>
    </source>
</evidence>
<evidence type="ECO:0000256" key="8">
    <source>
        <dbReference type="SAM" id="Phobius"/>
    </source>
</evidence>
<reference evidence="9 10" key="1">
    <citation type="submission" date="2018-08" db="EMBL/GenBank/DDBJ databases">
        <title>Aphanomyces genome sequencing and annotation.</title>
        <authorList>
            <person name="Minardi D."/>
            <person name="Oidtmann B."/>
            <person name="Van Der Giezen M."/>
            <person name="Studholme D.J."/>
        </authorList>
    </citation>
    <scope>NUCLEOTIDE SEQUENCE [LARGE SCALE GENOMIC DNA]</scope>
    <source>
        <strain evidence="9 10">NJM0002</strain>
    </source>
</reference>
<dbReference type="PANTHER" id="PTHR20772">
    <property type="entry name" value="PROTEIN FMP42"/>
    <property type="match status" value="1"/>
</dbReference>
<keyword evidence="5" id="KW-0029">Amino-acid transport</keyword>
<evidence type="ECO:0000256" key="7">
    <source>
        <dbReference type="ARBA" id="ARBA00023136"/>
    </source>
</evidence>
<gene>
    <name evidence="9" type="ORF">DYB32_007851</name>
</gene>
<comment type="caution">
    <text evidence="9">The sequence shown here is derived from an EMBL/GenBank/DDBJ whole genome shotgun (WGS) entry which is preliminary data.</text>
</comment>
<keyword evidence="10" id="KW-1185">Reference proteome</keyword>
<comment type="similarity">
    <text evidence="2">Belongs to the SLC43A transporter (TC 2.A.1.44) family.</text>
</comment>